<keyword evidence="4" id="KW-1185">Reference proteome</keyword>
<reference evidence="3" key="1">
    <citation type="journal article" date="2021" name="Nat. Commun.">
        <title>Genetic determinants of endophytism in the Arabidopsis root mycobiome.</title>
        <authorList>
            <person name="Mesny F."/>
            <person name="Miyauchi S."/>
            <person name="Thiergart T."/>
            <person name="Pickel B."/>
            <person name="Atanasova L."/>
            <person name="Karlsson M."/>
            <person name="Huettel B."/>
            <person name="Barry K.W."/>
            <person name="Haridas S."/>
            <person name="Chen C."/>
            <person name="Bauer D."/>
            <person name="Andreopoulos W."/>
            <person name="Pangilinan J."/>
            <person name="LaButti K."/>
            <person name="Riley R."/>
            <person name="Lipzen A."/>
            <person name="Clum A."/>
            <person name="Drula E."/>
            <person name="Henrissat B."/>
            <person name="Kohler A."/>
            <person name="Grigoriev I.V."/>
            <person name="Martin F.M."/>
            <person name="Hacquard S."/>
        </authorList>
    </citation>
    <scope>NUCLEOTIDE SEQUENCE</scope>
    <source>
        <strain evidence="3">MPI-CAGE-AT-0021</strain>
    </source>
</reference>
<dbReference type="EMBL" id="JAGMUU010000041">
    <property type="protein sequence ID" value="KAH7114737.1"/>
    <property type="molecule type" value="Genomic_DNA"/>
</dbReference>
<comment type="caution">
    <text evidence="3">The sequence shown here is derived from an EMBL/GenBank/DDBJ whole genome shotgun (WGS) entry which is preliminary data.</text>
</comment>
<organism evidence="3 4">
    <name type="scientific">Dactylonectria estremocensis</name>
    <dbReference type="NCBI Taxonomy" id="1079267"/>
    <lineage>
        <taxon>Eukaryota</taxon>
        <taxon>Fungi</taxon>
        <taxon>Dikarya</taxon>
        <taxon>Ascomycota</taxon>
        <taxon>Pezizomycotina</taxon>
        <taxon>Sordariomycetes</taxon>
        <taxon>Hypocreomycetidae</taxon>
        <taxon>Hypocreales</taxon>
        <taxon>Nectriaceae</taxon>
        <taxon>Dactylonectria</taxon>
    </lineage>
</organism>
<sequence length="193" mass="21495">MHCRGLILHLDETLLSIDQKRVLSRLPVAIGASFDSSAEEHNPTCLRDTQVGLLRHIHEWALDPNAKPIFWLNGMARTGKSTISHTITRSFSESGHLGGSFFFKRGELDRGSLSKFFTTLASQLAKREPAIAPHIKATIDADPHIAGKAVRDQFSELIMRPLSSIVPCTWRLDTLVVVVDALDECDRDEDIKL</sequence>
<feature type="domain" description="Nephrocystin 3-like N-terminal" evidence="2">
    <location>
        <begin position="57"/>
        <end position="191"/>
    </location>
</feature>
<dbReference type="Pfam" id="PF24883">
    <property type="entry name" value="NPHP3_N"/>
    <property type="match status" value="1"/>
</dbReference>
<evidence type="ECO:0000313" key="4">
    <source>
        <dbReference type="Proteomes" id="UP000717696"/>
    </source>
</evidence>
<dbReference type="AlphaFoldDB" id="A0A9P9ICC3"/>
<dbReference type="Proteomes" id="UP000717696">
    <property type="component" value="Unassembled WGS sequence"/>
</dbReference>
<accession>A0A9P9ICC3</accession>
<protein>
    <recommendedName>
        <fullName evidence="2">Nephrocystin 3-like N-terminal domain-containing protein</fullName>
    </recommendedName>
</protein>
<dbReference type="OrthoDB" id="538223at2759"/>
<name>A0A9P9ICC3_9HYPO</name>
<feature type="non-terminal residue" evidence="3">
    <location>
        <position position="193"/>
    </location>
</feature>
<proteinExistence type="predicted"/>
<dbReference type="PANTHER" id="PTHR10039">
    <property type="entry name" value="AMELOGENIN"/>
    <property type="match status" value="1"/>
</dbReference>
<evidence type="ECO:0000259" key="2">
    <source>
        <dbReference type="Pfam" id="PF24883"/>
    </source>
</evidence>
<dbReference type="InterPro" id="IPR056884">
    <property type="entry name" value="NPHP3-like_N"/>
</dbReference>
<evidence type="ECO:0000313" key="3">
    <source>
        <dbReference type="EMBL" id="KAH7114737.1"/>
    </source>
</evidence>
<dbReference type="InterPro" id="IPR027417">
    <property type="entry name" value="P-loop_NTPase"/>
</dbReference>
<evidence type="ECO:0000256" key="1">
    <source>
        <dbReference type="ARBA" id="ARBA00022737"/>
    </source>
</evidence>
<dbReference type="Gene3D" id="3.40.50.300">
    <property type="entry name" value="P-loop containing nucleotide triphosphate hydrolases"/>
    <property type="match status" value="1"/>
</dbReference>
<gene>
    <name evidence="3" type="ORF">B0J13DRAFT_237679</name>
</gene>
<keyword evidence="1" id="KW-0677">Repeat</keyword>